<dbReference type="Proteomes" id="UP001157134">
    <property type="component" value="Unassembled WGS sequence"/>
</dbReference>
<gene>
    <name evidence="3" type="ORF">tloyanaT_09500</name>
</gene>
<accession>A0ABQ6H9A5</accession>
<keyword evidence="2" id="KW-1133">Transmembrane helix</keyword>
<proteinExistence type="predicted"/>
<sequence>MISVELVALIVLALLVVLLFVLLIKQKATLSSIQDKQNVQDSLFNQQTQSLASLEQSYQQLSEQESEHFSENNQVSKQLEHRIATLKQQLAQLEEKLLSIEHQTPEDKFYARALKLAQKGADVEEIVQECEIPRAEAEMLLSVHARKKF</sequence>
<evidence type="ECO:0000256" key="1">
    <source>
        <dbReference type="SAM" id="Coils"/>
    </source>
</evidence>
<evidence type="ECO:0000313" key="3">
    <source>
        <dbReference type="EMBL" id="GLX84698.1"/>
    </source>
</evidence>
<comment type="caution">
    <text evidence="3">The sequence shown here is derived from an EMBL/GenBank/DDBJ whole genome shotgun (WGS) entry which is preliminary data.</text>
</comment>
<feature type="transmembrane region" description="Helical" evidence="2">
    <location>
        <begin position="6"/>
        <end position="24"/>
    </location>
</feature>
<evidence type="ECO:0008006" key="5">
    <source>
        <dbReference type="Google" id="ProtNLM"/>
    </source>
</evidence>
<dbReference type="InterPro" id="IPR021244">
    <property type="entry name" value="DUF2802"/>
</dbReference>
<keyword evidence="2" id="KW-0812">Transmembrane</keyword>
<dbReference type="RefSeq" id="WP_284296303.1">
    <property type="nucleotide sequence ID" value="NZ_BSSV01000001.1"/>
</dbReference>
<keyword evidence="2" id="KW-0472">Membrane</keyword>
<dbReference type="Gene3D" id="1.10.287.1700">
    <property type="match status" value="1"/>
</dbReference>
<organism evidence="3 4">
    <name type="scientific">Thalassotalea loyana</name>
    <dbReference type="NCBI Taxonomy" id="280483"/>
    <lineage>
        <taxon>Bacteria</taxon>
        <taxon>Pseudomonadati</taxon>
        <taxon>Pseudomonadota</taxon>
        <taxon>Gammaproteobacteria</taxon>
        <taxon>Alteromonadales</taxon>
        <taxon>Colwelliaceae</taxon>
        <taxon>Thalassotalea</taxon>
    </lineage>
</organism>
<keyword evidence="1" id="KW-0175">Coiled coil</keyword>
<evidence type="ECO:0000313" key="4">
    <source>
        <dbReference type="Proteomes" id="UP001157134"/>
    </source>
</evidence>
<reference evidence="3 4" key="1">
    <citation type="submission" date="2023-03" db="EMBL/GenBank/DDBJ databases">
        <title>Thalassotalea loyana LMG 22536T draft genome sequence.</title>
        <authorList>
            <person name="Sawabe T."/>
        </authorList>
    </citation>
    <scope>NUCLEOTIDE SEQUENCE [LARGE SCALE GENOMIC DNA]</scope>
    <source>
        <strain evidence="3 4">LMG 22536</strain>
    </source>
</reference>
<evidence type="ECO:0000256" key="2">
    <source>
        <dbReference type="SAM" id="Phobius"/>
    </source>
</evidence>
<feature type="coiled-coil region" evidence="1">
    <location>
        <begin position="44"/>
        <end position="103"/>
    </location>
</feature>
<dbReference type="Pfam" id="PF10975">
    <property type="entry name" value="DUF2802"/>
    <property type="match status" value="1"/>
</dbReference>
<name>A0ABQ6H9A5_9GAMM</name>
<dbReference type="InterPro" id="IPR053716">
    <property type="entry name" value="Flag_assembly_chemotaxis_eff"/>
</dbReference>
<protein>
    <recommendedName>
        <fullName evidence="5">DUF2802 domain-containing protein</fullName>
    </recommendedName>
</protein>
<dbReference type="EMBL" id="BSSV01000001">
    <property type="protein sequence ID" value="GLX84698.1"/>
    <property type="molecule type" value="Genomic_DNA"/>
</dbReference>
<keyword evidence="4" id="KW-1185">Reference proteome</keyword>